<reference evidence="3 4" key="1">
    <citation type="submission" date="2020-08" db="EMBL/GenBank/DDBJ databases">
        <title>Genomic Encyclopedia of Type Strains, Phase IV (KMG-IV): sequencing the most valuable type-strain genomes for metagenomic binning, comparative biology and taxonomic classification.</title>
        <authorList>
            <person name="Goeker M."/>
        </authorList>
    </citation>
    <scope>NUCLEOTIDE SEQUENCE [LARGE SCALE GENOMIC DNA]</scope>
    <source>
        <strain evidence="3 4">DSM 15867</strain>
    </source>
</reference>
<keyword evidence="2" id="KW-0274">FAD</keyword>
<dbReference type="InterPro" id="IPR033856">
    <property type="entry name" value="Trp_halogen"/>
</dbReference>
<feature type="binding site" evidence="2">
    <location>
        <begin position="14"/>
        <end position="17"/>
    </location>
    <ligand>
        <name>FAD</name>
        <dbReference type="ChEBI" id="CHEBI:57692"/>
    </ligand>
</feature>
<dbReference type="GO" id="GO:0000166">
    <property type="term" value="F:nucleotide binding"/>
    <property type="evidence" value="ECO:0007669"/>
    <property type="project" value="UniProtKB-KW"/>
</dbReference>
<keyword evidence="4" id="KW-1185">Reference proteome</keyword>
<evidence type="ECO:0000313" key="3">
    <source>
        <dbReference type="EMBL" id="MBB4619311.1"/>
    </source>
</evidence>
<dbReference type="PANTHER" id="PTHR43747:SF4">
    <property type="entry name" value="FLAVIN-DEPENDENT TRYPTOPHAN HALOGENASE"/>
    <property type="match status" value="1"/>
</dbReference>
<protein>
    <submittedName>
        <fullName evidence="3">Tryptophan halogenase</fullName>
        <ecNumber evidence="3">1.14.19.9</ecNumber>
    </submittedName>
</protein>
<accession>A0A7W7ALK5</accession>
<keyword evidence="2" id="KW-0285">Flavoprotein</keyword>
<evidence type="ECO:0000313" key="4">
    <source>
        <dbReference type="Proteomes" id="UP000574769"/>
    </source>
</evidence>
<gene>
    <name evidence="3" type="ORF">GGQ96_003464</name>
</gene>
<dbReference type="Proteomes" id="UP000574769">
    <property type="component" value="Unassembled WGS sequence"/>
</dbReference>
<comment type="caution">
    <text evidence="3">The sequence shown here is derived from an EMBL/GenBank/DDBJ whole genome shotgun (WGS) entry which is preliminary data.</text>
</comment>
<proteinExistence type="predicted"/>
<dbReference type="AlphaFoldDB" id="A0A7W7ALK5"/>
<dbReference type="PANTHER" id="PTHR43747">
    <property type="entry name" value="FAD-BINDING PROTEIN"/>
    <property type="match status" value="1"/>
</dbReference>
<dbReference type="GO" id="GO:0004497">
    <property type="term" value="F:monooxygenase activity"/>
    <property type="evidence" value="ECO:0007669"/>
    <property type="project" value="InterPro"/>
</dbReference>
<dbReference type="RefSeq" id="WP_184116640.1">
    <property type="nucleotide sequence ID" value="NZ_JACHNY010000009.1"/>
</dbReference>
<dbReference type="EMBL" id="JACHNY010000009">
    <property type="protein sequence ID" value="MBB4619311.1"/>
    <property type="molecule type" value="Genomic_DNA"/>
</dbReference>
<keyword evidence="2" id="KW-0547">Nucleotide-binding</keyword>
<dbReference type="InterPro" id="IPR050816">
    <property type="entry name" value="Flavin-dep_Halogenase_NPB"/>
</dbReference>
<feature type="binding site" evidence="2">
    <location>
        <position position="187"/>
    </location>
    <ligand>
        <name>FAD</name>
        <dbReference type="ChEBI" id="CHEBI:57692"/>
    </ligand>
</feature>
<dbReference type="InterPro" id="IPR036188">
    <property type="entry name" value="FAD/NAD-bd_sf"/>
</dbReference>
<organism evidence="3 4">
    <name type="scientific">Sphingomonas abaci</name>
    <dbReference type="NCBI Taxonomy" id="237611"/>
    <lineage>
        <taxon>Bacteria</taxon>
        <taxon>Pseudomonadati</taxon>
        <taxon>Pseudomonadota</taxon>
        <taxon>Alphaproteobacteria</taxon>
        <taxon>Sphingomonadales</taxon>
        <taxon>Sphingomonadaceae</taxon>
        <taxon>Sphingomonas</taxon>
    </lineage>
</organism>
<feature type="active site" evidence="1">
    <location>
        <position position="80"/>
    </location>
</feature>
<feature type="binding site" evidence="2">
    <location>
        <position position="344"/>
    </location>
    <ligand>
        <name>L-tryptophan</name>
        <dbReference type="ChEBI" id="CHEBI:57912"/>
    </ligand>
</feature>
<feature type="binding site" evidence="2">
    <location>
        <position position="348"/>
    </location>
    <ligand>
        <name>FAD</name>
        <dbReference type="ChEBI" id="CHEBI:57692"/>
    </ligand>
</feature>
<evidence type="ECO:0000256" key="2">
    <source>
        <dbReference type="PIRSR" id="PIRSR011396-2"/>
    </source>
</evidence>
<keyword evidence="3" id="KW-0560">Oxidoreductase</keyword>
<dbReference type="PIRSF" id="PIRSF011396">
    <property type="entry name" value="Trp_halogenase"/>
    <property type="match status" value="1"/>
</dbReference>
<dbReference type="InterPro" id="IPR006905">
    <property type="entry name" value="Flavin_halogenase"/>
</dbReference>
<dbReference type="EC" id="1.14.19.9" evidence="3"/>
<name>A0A7W7ALK5_9SPHN</name>
<dbReference type="SUPFAM" id="SSF51905">
    <property type="entry name" value="FAD/NAD(P)-binding domain"/>
    <property type="match status" value="1"/>
</dbReference>
<feature type="binding site" evidence="2">
    <location>
        <position position="335"/>
    </location>
    <ligand>
        <name>FAD</name>
        <dbReference type="ChEBI" id="CHEBI:57692"/>
    </ligand>
</feature>
<evidence type="ECO:0000256" key="1">
    <source>
        <dbReference type="PIRSR" id="PIRSR011396-1"/>
    </source>
</evidence>
<dbReference type="Gene3D" id="3.50.50.60">
    <property type="entry name" value="FAD/NAD(P)-binding domain"/>
    <property type="match status" value="1"/>
</dbReference>
<dbReference type="Pfam" id="PF04820">
    <property type="entry name" value="Trp_halogenase"/>
    <property type="match status" value="1"/>
</dbReference>
<sequence length="536" mass="59288">MNEHAIRDVVIVGGGTAGWMAAAAFSRFLNNGHTRITLVESEEIGTIGVGEATIPPLVSFNQMLGINENDFLRETAGTFKLGIEFVDWGKLGDRYFHPFGSHGHDLQGVHFHQLYLRERQRQALPPIADWSMSAVAAAAGKFGRPSPEAQSPIRELLYAFHFDAGLYARFLRRYAEGNGVTRIEGKVQDVTLRPADGHVAAVTLADGRQVAGDLFIDCSGFRGLLIEEALETGYEPWGQWLPCDRAVAVPSALTGEPDPFTRATAHAAGWQWRIPLQHRMGNGLVYASAFLDDDAAERALLGRLEGAALAEPRRLSFTTGRRRECWSRNVVALGLSSGFIEPLESTSIHFIQSGIARLIALFPDKRFNPVERTEYNRQMRELYEDVRDFVILHYKATERSDSPFWDRCRTMAVPESLQRKMDLFRAKGRVFRDSMELFATTSWVAVAFGQHLWPDSHEPAVDALDEDRVAAAMAQMHQGYAQVAQQLPSHGAFLRQTALSPLAAAPAPVPAPASNELPRFSFESDVPFAGSMGSPV</sequence>
<feature type="binding site" evidence="2">
    <location>
        <position position="80"/>
    </location>
    <ligand>
        <name>7-chloro-L-tryptophan</name>
        <dbReference type="ChEBI" id="CHEBI:58713"/>
    </ligand>
</feature>